<organism evidence="3 4">
    <name type="scientific">Lasiosphaeris hirsuta</name>
    <dbReference type="NCBI Taxonomy" id="260670"/>
    <lineage>
        <taxon>Eukaryota</taxon>
        <taxon>Fungi</taxon>
        <taxon>Dikarya</taxon>
        <taxon>Ascomycota</taxon>
        <taxon>Pezizomycotina</taxon>
        <taxon>Sordariomycetes</taxon>
        <taxon>Sordariomycetidae</taxon>
        <taxon>Sordariales</taxon>
        <taxon>Lasiosphaeriaceae</taxon>
        <taxon>Lasiosphaeris</taxon>
    </lineage>
</organism>
<dbReference type="GO" id="GO:0016491">
    <property type="term" value="F:oxidoreductase activity"/>
    <property type="evidence" value="ECO:0007669"/>
    <property type="project" value="UniProtKB-KW"/>
</dbReference>
<evidence type="ECO:0000256" key="2">
    <source>
        <dbReference type="ARBA" id="ARBA00023002"/>
    </source>
</evidence>
<dbReference type="AlphaFoldDB" id="A0AA39ZVB1"/>
<dbReference type="CDD" id="cd05233">
    <property type="entry name" value="SDR_c"/>
    <property type="match status" value="1"/>
</dbReference>
<dbReference type="SUPFAM" id="SSF51735">
    <property type="entry name" value="NAD(P)-binding Rossmann-fold domains"/>
    <property type="match status" value="1"/>
</dbReference>
<name>A0AA39ZVB1_9PEZI</name>
<dbReference type="PANTHER" id="PTHR42901">
    <property type="entry name" value="ALCOHOL DEHYDROGENASE"/>
    <property type="match status" value="1"/>
</dbReference>
<evidence type="ECO:0000256" key="1">
    <source>
        <dbReference type="ARBA" id="ARBA00006484"/>
    </source>
</evidence>
<keyword evidence="4" id="KW-1185">Reference proteome</keyword>
<comment type="similarity">
    <text evidence="1">Belongs to the short-chain dehydrogenases/reductases (SDR) family.</text>
</comment>
<sequence length="306" mass="33121">MAPIETLSIIHPSVPTLHKTPYPAISPLRPELSQAGRTVLIAGGSTGIGFAIARAYVQAKASRVILLGRREGVLKKAAATLASEAADKTATTVDAVVCDAADLADSERVWGQFKNEGGFIDVLVLNAATTGAVGPLLETKVGDTWRAFEVNVRMLLDFTQRFYNQEGLRKKYLVNISSSAIHSFDRDAAMMPAYGLTKNSGTLLLQQVAKDVDRSNMQIVSFHPGGVWTELAESAGVPKETYDWDDENLAGQFGVWAATEDASFLHGRFIPVHWDIDEVKKSDVATRIGTDKFFLKIGVIGVTEAK</sequence>
<proteinExistence type="inferred from homology"/>
<keyword evidence="2" id="KW-0560">Oxidoreductase</keyword>
<dbReference type="Proteomes" id="UP001172102">
    <property type="component" value="Unassembled WGS sequence"/>
</dbReference>
<reference evidence="3" key="1">
    <citation type="submission" date="2023-06" db="EMBL/GenBank/DDBJ databases">
        <title>Genome-scale phylogeny and comparative genomics of the fungal order Sordariales.</title>
        <authorList>
            <consortium name="Lawrence Berkeley National Laboratory"/>
            <person name="Hensen N."/>
            <person name="Bonometti L."/>
            <person name="Westerberg I."/>
            <person name="Brannstrom I.O."/>
            <person name="Guillou S."/>
            <person name="Cros-Aarteil S."/>
            <person name="Calhoun S."/>
            <person name="Haridas S."/>
            <person name="Kuo A."/>
            <person name="Mondo S."/>
            <person name="Pangilinan J."/>
            <person name="Riley R."/>
            <person name="Labutti K."/>
            <person name="Andreopoulos B."/>
            <person name="Lipzen A."/>
            <person name="Chen C."/>
            <person name="Yanf M."/>
            <person name="Daum C."/>
            <person name="Ng V."/>
            <person name="Clum A."/>
            <person name="Steindorff A."/>
            <person name="Ohm R."/>
            <person name="Martin F."/>
            <person name="Silar P."/>
            <person name="Natvig D."/>
            <person name="Lalanne C."/>
            <person name="Gautier V."/>
            <person name="Ament-Velasquez S.L."/>
            <person name="Kruys A."/>
            <person name="Hutchinson M.I."/>
            <person name="Powell A.J."/>
            <person name="Barry K."/>
            <person name="Miller A.N."/>
            <person name="Grigoriev I.V."/>
            <person name="Debuchy R."/>
            <person name="Gladieux P."/>
            <person name="Thoren M.H."/>
            <person name="Johannesson H."/>
        </authorList>
    </citation>
    <scope>NUCLEOTIDE SEQUENCE</scope>
    <source>
        <strain evidence="3">SMH4607-1</strain>
    </source>
</reference>
<dbReference type="InterPro" id="IPR036291">
    <property type="entry name" value="NAD(P)-bd_dom_sf"/>
</dbReference>
<dbReference type="EMBL" id="JAUKUA010000007">
    <property type="protein sequence ID" value="KAK0704371.1"/>
    <property type="molecule type" value="Genomic_DNA"/>
</dbReference>
<accession>A0AA39ZVB1</accession>
<dbReference type="PANTHER" id="PTHR42901:SF1">
    <property type="entry name" value="ALCOHOL DEHYDROGENASE"/>
    <property type="match status" value="1"/>
</dbReference>
<dbReference type="Pfam" id="PF00106">
    <property type="entry name" value="adh_short"/>
    <property type="match status" value="1"/>
</dbReference>
<comment type="caution">
    <text evidence="3">The sequence shown here is derived from an EMBL/GenBank/DDBJ whole genome shotgun (WGS) entry which is preliminary data.</text>
</comment>
<evidence type="ECO:0000313" key="4">
    <source>
        <dbReference type="Proteomes" id="UP001172102"/>
    </source>
</evidence>
<evidence type="ECO:0000313" key="3">
    <source>
        <dbReference type="EMBL" id="KAK0704371.1"/>
    </source>
</evidence>
<dbReference type="InterPro" id="IPR002347">
    <property type="entry name" value="SDR_fam"/>
</dbReference>
<dbReference type="PRINTS" id="PR00081">
    <property type="entry name" value="GDHRDH"/>
</dbReference>
<gene>
    <name evidence="3" type="ORF">B0H67DRAFT_544723</name>
</gene>
<protein>
    <submittedName>
        <fullName evidence="3">Uncharacterized protein</fullName>
    </submittedName>
</protein>
<dbReference type="Gene3D" id="3.40.50.720">
    <property type="entry name" value="NAD(P)-binding Rossmann-like Domain"/>
    <property type="match status" value="1"/>
</dbReference>